<gene>
    <name evidence="1" type="ORF">O6H91_22G006500</name>
</gene>
<dbReference type="Proteomes" id="UP001162992">
    <property type="component" value="Chromosome 22"/>
</dbReference>
<comment type="caution">
    <text evidence="1">The sequence shown here is derived from an EMBL/GenBank/DDBJ whole genome shotgun (WGS) entry which is preliminary data.</text>
</comment>
<accession>A0ACC2AEC5</accession>
<evidence type="ECO:0000313" key="1">
    <source>
        <dbReference type="EMBL" id="KAJ7515229.1"/>
    </source>
</evidence>
<organism evidence="1 2">
    <name type="scientific">Diphasiastrum complanatum</name>
    <name type="common">Issler's clubmoss</name>
    <name type="synonym">Lycopodium complanatum</name>
    <dbReference type="NCBI Taxonomy" id="34168"/>
    <lineage>
        <taxon>Eukaryota</taxon>
        <taxon>Viridiplantae</taxon>
        <taxon>Streptophyta</taxon>
        <taxon>Embryophyta</taxon>
        <taxon>Tracheophyta</taxon>
        <taxon>Lycopodiopsida</taxon>
        <taxon>Lycopodiales</taxon>
        <taxon>Lycopodiaceae</taxon>
        <taxon>Lycopodioideae</taxon>
        <taxon>Diphasiastrum</taxon>
    </lineage>
</organism>
<evidence type="ECO:0000313" key="2">
    <source>
        <dbReference type="Proteomes" id="UP001162992"/>
    </source>
</evidence>
<protein>
    <submittedName>
        <fullName evidence="1">Uncharacterized protein</fullName>
    </submittedName>
</protein>
<reference evidence="2" key="1">
    <citation type="journal article" date="2024" name="Proc. Natl. Acad. Sci. U.S.A.">
        <title>Extraordinary preservation of gene collinearity over three hundred million years revealed in homosporous lycophytes.</title>
        <authorList>
            <person name="Li C."/>
            <person name="Wickell D."/>
            <person name="Kuo L.Y."/>
            <person name="Chen X."/>
            <person name="Nie B."/>
            <person name="Liao X."/>
            <person name="Peng D."/>
            <person name="Ji J."/>
            <person name="Jenkins J."/>
            <person name="Williams M."/>
            <person name="Shu S."/>
            <person name="Plott C."/>
            <person name="Barry K."/>
            <person name="Rajasekar S."/>
            <person name="Grimwood J."/>
            <person name="Han X."/>
            <person name="Sun S."/>
            <person name="Hou Z."/>
            <person name="He W."/>
            <person name="Dai G."/>
            <person name="Sun C."/>
            <person name="Schmutz J."/>
            <person name="Leebens-Mack J.H."/>
            <person name="Li F.W."/>
            <person name="Wang L."/>
        </authorList>
    </citation>
    <scope>NUCLEOTIDE SEQUENCE [LARGE SCALE GENOMIC DNA]</scope>
    <source>
        <strain evidence="2">cv. PW_Plant_1</strain>
    </source>
</reference>
<name>A0ACC2AEC5_DIPCM</name>
<dbReference type="EMBL" id="CM055113">
    <property type="protein sequence ID" value="KAJ7515229.1"/>
    <property type="molecule type" value="Genomic_DNA"/>
</dbReference>
<sequence length="104" mass="11981">MQKCRLKLVRNQALIFMNAMLVKNQALIFMNAMLELLSVCKGLLSCICFIYEIEFACTRNPEHLSIVSGKEKRMRKLCQRKMSNKIDVQMQASTSCFLVSTKLL</sequence>
<keyword evidence="2" id="KW-1185">Reference proteome</keyword>
<proteinExistence type="predicted"/>